<dbReference type="EMBL" id="CAUYUJ010020538">
    <property type="protein sequence ID" value="CAK0899025.1"/>
    <property type="molecule type" value="Genomic_DNA"/>
</dbReference>
<evidence type="ECO:0000313" key="3">
    <source>
        <dbReference type="Proteomes" id="UP001189429"/>
    </source>
</evidence>
<feature type="region of interest" description="Disordered" evidence="1">
    <location>
        <begin position="58"/>
        <end position="94"/>
    </location>
</feature>
<feature type="compositionally biased region" description="Basic and acidic residues" evidence="1">
    <location>
        <begin position="139"/>
        <end position="150"/>
    </location>
</feature>
<accession>A0ABN9XLN7</accession>
<organism evidence="2 3">
    <name type="scientific">Prorocentrum cordatum</name>
    <dbReference type="NCBI Taxonomy" id="2364126"/>
    <lineage>
        <taxon>Eukaryota</taxon>
        <taxon>Sar</taxon>
        <taxon>Alveolata</taxon>
        <taxon>Dinophyceae</taxon>
        <taxon>Prorocentrales</taxon>
        <taxon>Prorocentraceae</taxon>
        <taxon>Prorocentrum</taxon>
    </lineage>
</organism>
<dbReference type="Proteomes" id="UP001189429">
    <property type="component" value="Unassembled WGS sequence"/>
</dbReference>
<sequence length="150" mass="15750">MAQAWCTTGQYTARSRPRLGRAACRRVPSAGERRRVGARLALDRHGLPRGAADMLVRVPSRTVPPQFGTSRPGSSTEQAHGMNAGGSRSARRSGGYLAESCGISRAGRGAGLSGGAALCAGPLVHTCAAEFRRSKKRASPAEDGDHRGRR</sequence>
<evidence type="ECO:0000313" key="2">
    <source>
        <dbReference type="EMBL" id="CAK0899025.1"/>
    </source>
</evidence>
<proteinExistence type="predicted"/>
<keyword evidence="3" id="KW-1185">Reference proteome</keyword>
<protein>
    <submittedName>
        <fullName evidence="2">Uncharacterized protein</fullName>
    </submittedName>
</protein>
<feature type="region of interest" description="Disordered" evidence="1">
    <location>
        <begin position="130"/>
        <end position="150"/>
    </location>
</feature>
<comment type="caution">
    <text evidence="2">The sequence shown here is derived from an EMBL/GenBank/DDBJ whole genome shotgun (WGS) entry which is preliminary data.</text>
</comment>
<evidence type="ECO:0000256" key="1">
    <source>
        <dbReference type="SAM" id="MobiDB-lite"/>
    </source>
</evidence>
<name>A0ABN9XLN7_9DINO</name>
<feature type="compositionally biased region" description="Polar residues" evidence="1">
    <location>
        <begin position="67"/>
        <end position="78"/>
    </location>
</feature>
<reference evidence="2" key="1">
    <citation type="submission" date="2023-10" db="EMBL/GenBank/DDBJ databases">
        <authorList>
            <person name="Chen Y."/>
            <person name="Shah S."/>
            <person name="Dougan E. K."/>
            <person name="Thang M."/>
            <person name="Chan C."/>
        </authorList>
    </citation>
    <scope>NUCLEOTIDE SEQUENCE [LARGE SCALE GENOMIC DNA]</scope>
</reference>
<gene>
    <name evidence="2" type="ORF">PCOR1329_LOCUS76653</name>
</gene>
<feature type="compositionally biased region" description="Low complexity" evidence="1">
    <location>
        <begin position="85"/>
        <end position="94"/>
    </location>
</feature>